<protein>
    <submittedName>
        <fullName evidence="1">Uncharacterized protein</fullName>
    </submittedName>
</protein>
<dbReference type="Proteomes" id="UP000636709">
    <property type="component" value="Unassembled WGS sequence"/>
</dbReference>
<evidence type="ECO:0000313" key="1">
    <source>
        <dbReference type="EMBL" id="KAF8670844.1"/>
    </source>
</evidence>
<dbReference type="AlphaFoldDB" id="A0A835AS99"/>
<accession>A0A835AS99</accession>
<sequence>MIIVYSTELHPNHMGSCRKCTMMDICGHVFLAG</sequence>
<evidence type="ECO:0000313" key="2">
    <source>
        <dbReference type="Proteomes" id="UP000636709"/>
    </source>
</evidence>
<organism evidence="1 2">
    <name type="scientific">Digitaria exilis</name>
    <dbReference type="NCBI Taxonomy" id="1010633"/>
    <lineage>
        <taxon>Eukaryota</taxon>
        <taxon>Viridiplantae</taxon>
        <taxon>Streptophyta</taxon>
        <taxon>Embryophyta</taxon>
        <taxon>Tracheophyta</taxon>
        <taxon>Spermatophyta</taxon>
        <taxon>Magnoliopsida</taxon>
        <taxon>Liliopsida</taxon>
        <taxon>Poales</taxon>
        <taxon>Poaceae</taxon>
        <taxon>PACMAD clade</taxon>
        <taxon>Panicoideae</taxon>
        <taxon>Panicodae</taxon>
        <taxon>Paniceae</taxon>
        <taxon>Anthephorinae</taxon>
        <taxon>Digitaria</taxon>
    </lineage>
</organism>
<proteinExistence type="predicted"/>
<reference evidence="1" key="1">
    <citation type="submission" date="2020-07" db="EMBL/GenBank/DDBJ databases">
        <title>Genome sequence and genetic diversity analysis of an under-domesticated orphan crop, white fonio (Digitaria exilis).</title>
        <authorList>
            <person name="Bennetzen J.L."/>
            <person name="Chen S."/>
            <person name="Ma X."/>
            <person name="Wang X."/>
            <person name="Yssel A.E.J."/>
            <person name="Chaluvadi S.R."/>
            <person name="Johnson M."/>
            <person name="Gangashetty P."/>
            <person name="Hamidou F."/>
            <person name="Sanogo M.D."/>
            <person name="Zwaenepoel A."/>
            <person name="Wallace J."/>
            <person name="Van De Peer Y."/>
            <person name="Van Deynze A."/>
        </authorList>
    </citation>
    <scope>NUCLEOTIDE SEQUENCE</scope>
    <source>
        <tissue evidence="1">Leaves</tissue>
    </source>
</reference>
<name>A0A835AS99_9POAL</name>
<keyword evidence="2" id="KW-1185">Reference proteome</keyword>
<comment type="caution">
    <text evidence="1">The sequence shown here is derived from an EMBL/GenBank/DDBJ whole genome shotgun (WGS) entry which is preliminary data.</text>
</comment>
<dbReference type="EMBL" id="JACEFO010002248">
    <property type="protein sequence ID" value="KAF8670844.1"/>
    <property type="molecule type" value="Genomic_DNA"/>
</dbReference>
<gene>
    <name evidence="1" type="ORF">HU200_050108</name>
</gene>